<dbReference type="Pfam" id="PF04082">
    <property type="entry name" value="Fungal_trans"/>
    <property type="match status" value="1"/>
</dbReference>
<evidence type="ECO:0000256" key="6">
    <source>
        <dbReference type="ARBA" id="ARBA00023163"/>
    </source>
</evidence>
<dbReference type="Pfam" id="PF00172">
    <property type="entry name" value="Zn_clus"/>
    <property type="match status" value="1"/>
</dbReference>
<evidence type="ECO:0000313" key="12">
    <source>
        <dbReference type="Proteomes" id="UP001144191"/>
    </source>
</evidence>
<evidence type="ECO:0000256" key="2">
    <source>
        <dbReference type="ARBA" id="ARBA00022723"/>
    </source>
</evidence>
<dbReference type="GO" id="GO:0006351">
    <property type="term" value="P:DNA-templated transcription"/>
    <property type="evidence" value="ECO:0007669"/>
    <property type="project" value="InterPro"/>
</dbReference>
<keyword evidence="6" id="KW-0804">Transcription</keyword>
<evidence type="ECO:0000256" key="5">
    <source>
        <dbReference type="ARBA" id="ARBA00023125"/>
    </source>
</evidence>
<feature type="region of interest" description="Disordered" evidence="8">
    <location>
        <begin position="176"/>
        <end position="208"/>
    </location>
</feature>
<feature type="compositionally biased region" description="Basic and acidic residues" evidence="8">
    <location>
        <begin position="180"/>
        <end position="194"/>
    </location>
</feature>
<evidence type="ECO:0000256" key="7">
    <source>
        <dbReference type="ARBA" id="ARBA00023242"/>
    </source>
</evidence>
<dbReference type="GO" id="GO:0008270">
    <property type="term" value="F:zinc ion binding"/>
    <property type="evidence" value="ECO:0007669"/>
    <property type="project" value="InterPro"/>
</dbReference>
<keyword evidence="7" id="KW-0539">Nucleus</keyword>
<dbReference type="InterPro" id="IPR001138">
    <property type="entry name" value="Zn2Cys6_DnaBD"/>
</dbReference>
<dbReference type="GO" id="GO:0005634">
    <property type="term" value="C:nucleus"/>
    <property type="evidence" value="ECO:0007669"/>
    <property type="project" value="UniProtKB-SubCell"/>
</dbReference>
<dbReference type="GO" id="GO:0045944">
    <property type="term" value="P:positive regulation of transcription by RNA polymerase II"/>
    <property type="evidence" value="ECO:0007669"/>
    <property type="project" value="TreeGrafter"/>
</dbReference>
<evidence type="ECO:0000256" key="8">
    <source>
        <dbReference type="SAM" id="MobiDB-lite"/>
    </source>
</evidence>
<evidence type="ECO:0000256" key="9">
    <source>
        <dbReference type="SAM" id="Phobius"/>
    </source>
</evidence>
<keyword evidence="9" id="KW-1133">Transmembrane helix</keyword>
<keyword evidence="3" id="KW-0862">Zinc</keyword>
<evidence type="ECO:0000256" key="1">
    <source>
        <dbReference type="ARBA" id="ARBA00004123"/>
    </source>
</evidence>
<dbReference type="AlphaFoldDB" id="A0A9W6EEI3"/>
<sequence>MEEEAGPRRCGGNHVPTTKPKFTRAPPGIPLPPQIRSHVAVTLVHRAFAHIISQILKMSPRDIERPGSPAPKKVRIACRRCRAKRVKCDGGIPACSNCARARVPCIDVDGRNRDISIPRDFIAQCRTRIAWLEQQIKLLDPDFDLTKGPSVNLGENELTLQSSSGVSDCSNAVTMLETETQSRDKPATRKRPYDLVEDPETDQTPRAEASSVANAFGMLSLHSDSRQQHYMGSSSGLLFTKLIGVDRDTQISSPSSYSETSKYGRRSISQSLKQGYRSLYQSLARELPSPEEAEVLLAVYFQHIHIDYPVLHAPSLINAYLALYESTQMEPTGQYDSNGWMEGLEPFEYNGMADKESGKQSTPITVFTAVVHVFMVFSLAATVLTRKKNFDYSPTKFYRMALAETSSCFSSVSVTSLQGILLLAIHSMICPAGLNIWTLAHLAMSHCIDLGLHREPSPSTSVSRTSLAVKRLIFYTTYSLDRTIATIQGRPLGIRDETFDIQRPEVEDVTEDLSSLADCKLNVSAPSSAHMTMSIRRFRLDQYITEIKLLFYHLPKQLRPLVWPNDLENHQAQIKLDLDAWLTETSLIQPPTDREEDRKSVQYEKLRLEILYHSAVTLLFQPSQTFRSPSPSALRHCYQSCSRKLRIYDHLSTEEQLYYNWRNIHGIFSSGATLIYCIWASSSLQATIPFAEVLRDLRTCSNLLSIGGQWWPSVRNGKGSFDKMVDLTIRQLSRTQTSTPQTRRSLQTQHTEISCQPDLGHSNLVPGYSSTRGIQPTEVPSSHPDGHGGLPNEGFPDPTGDHLDLDFGEPGLLFSNPIGMDATDTYSIDSAMESFLAEFVRGDWGWDPFSGTTAL</sequence>
<evidence type="ECO:0000256" key="3">
    <source>
        <dbReference type="ARBA" id="ARBA00022833"/>
    </source>
</evidence>
<keyword evidence="9" id="KW-0812">Transmembrane</keyword>
<feature type="domain" description="Zn(2)-C6 fungal-type" evidence="10">
    <location>
        <begin position="77"/>
        <end position="105"/>
    </location>
</feature>
<protein>
    <recommendedName>
        <fullName evidence="10">Zn(2)-C6 fungal-type domain-containing protein</fullName>
    </recommendedName>
</protein>
<keyword evidence="5" id="KW-0238">DNA-binding</keyword>
<dbReference type="PROSITE" id="PS50048">
    <property type="entry name" value="ZN2_CY6_FUNGAL_2"/>
    <property type="match status" value="1"/>
</dbReference>
<dbReference type="InterPro" id="IPR052202">
    <property type="entry name" value="Yeast_MetPath_Reg"/>
</dbReference>
<dbReference type="CDD" id="cd12148">
    <property type="entry name" value="fungal_TF_MHR"/>
    <property type="match status" value="1"/>
</dbReference>
<evidence type="ECO:0000256" key="4">
    <source>
        <dbReference type="ARBA" id="ARBA00023015"/>
    </source>
</evidence>
<dbReference type="CDD" id="cd00067">
    <property type="entry name" value="GAL4"/>
    <property type="match status" value="1"/>
</dbReference>
<dbReference type="Proteomes" id="UP001144191">
    <property type="component" value="Unassembled WGS sequence"/>
</dbReference>
<keyword evidence="4" id="KW-0805">Transcription regulation</keyword>
<feature type="compositionally biased region" description="Low complexity" evidence="8">
    <location>
        <begin position="734"/>
        <end position="749"/>
    </location>
</feature>
<dbReference type="GO" id="GO:0000981">
    <property type="term" value="F:DNA-binding transcription factor activity, RNA polymerase II-specific"/>
    <property type="evidence" value="ECO:0007669"/>
    <property type="project" value="InterPro"/>
</dbReference>
<reference evidence="11" key="1">
    <citation type="submission" date="2022-07" db="EMBL/GenBank/DDBJ databases">
        <title>Taxonomy of Aspergillus series Nigri: significant species reduction supported by multi-species coalescent approaches.</title>
        <authorList>
            <person name="Bian C."/>
            <person name="Kusuya Y."/>
            <person name="Sklenar F."/>
            <person name="D'hooge E."/>
            <person name="Yaguchi T."/>
            <person name="Takahashi H."/>
            <person name="Hubka V."/>
        </authorList>
    </citation>
    <scope>NUCLEOTIDE SEQUENCE</scope>
    <source>
        <strain evidence="11">IFM 63604</strain>
    </source>
</reference>
<dbReference type="PROSITE" id="PS00463">
    <property type="entry name" value="ZN2_CY6_FUNGAL_1"/>
    <property type="match status" value="1"/>
</dbReference>
<name>A0A9W6EEI3_ASPNG</name>
<feature type="region of interest" description="Disordered" evidence="8">
    <location>
        <begin position="1"/>
        <end position="30"/>
    </location>
</feature>
<dbReference type="Gene3D" id="4.10.240.10">
    <property type="entry name" value="Zn(2)-C6 fungal-type DNA-binding domain"/>
    <property type="match status" value="1"/>
</dbReference>
<evidence type="ECO:0000313" key="11">
    <source>
        <dbReference type="EMBL" id="GLA53516.1"/>
    </source>
</evidence>
<dbReference type="SUPFAM" id="SSF57701">
    <property type="entry name" value="Zn2/Cys6 DNA-binding domain"/>
    <property type="match status" value="1"/>
</dbReference>
<organism evidence="11 12">
    <name type="scientific">Aspergillus niger</name>
    <dbReference type="NCBI Taxonomy" id="5061"/>
    <lineage>
        <taxon>Eukaryota</taxon>
        <taxon>Fungi</taxon>
        <taxon>Dikarya</taxon>
        <taxon>Ascomycota</taxon>
        <taxon>Pezizomycotina</taxon>
        <taxon>Eurotiomycetes</taxon>
        <taxon>Eurotiomycetidae</taxon>
        <taxon>Eurotiales</taxon>
        <taxon>Aspergillaceae</taxon>
        <taxon>Aspergillus</taxon>
        <taxon>Aspergillus subgen. Circumdati</taxon>
    </lineage>
</organism>
<dbReference type="InterPro" id="IPR036864">
    <property type="entry name" value="Zn2-C6_fun-type_DNA-bd_sf"/>
</dbReference>
<feature type="transmembrane region" description="Helical" evidence="9">
    <location>
        <begin position="364"/>
        <end position="385"/>
    </location>
</feature>
<keyword evidence="9" id="KW-0472">Membrane</keyword>
<accession>A0A9W6EEI3</accession>
<dbReference type="InterPro" id="IPR007219">
    <property type="entry name" value="XnlR_reg_dom"/>
</dbReference>
<keyword evidence="2" id="KW-0479">Metal-binding</keyword>
<evidence type="ECO:0000259" key="10">
    <source>
        <dbReference type="PROSITE" id="PS50048"/>
    </source>
</evidence>
<gene>
    <name evidence="11" type="ORF">AnigIFM63604_010811</name>
</gene>
<feature type="region of interest" description="Disordered" evidence="8">
    <location>
        <begin position="767"/>
        <end position="803"/>
    </location>
</feature>
<dbReference type="CDD" id="cd14653">
    <property type="entry name" value="ZIP_Gal4p-like"/>
    <property type="match status" value="1"/>
</dbReference>
<proteinExistence type="predicted"/>
<dbReference type="SMART" id="SM00066">
    <property type="entry name" value="GAL4"/>
    <property type="match status" value="1"/>
</dbReference>
<dbReference type="PANTHER" id="PTHR47782">
    <property type="entry name" value="ZN(II)2CYS6 TRANSCRIPTION FACTOR (EUROFUNG)-RELATED"/>
    <property type="match status" value="1"/>
</dbReference>
<comment type="subcellular location">
    <subcellularLocation>
        <location evidence="1">Nucleus</location>
    </subcellularLocation>
</comment>
<feature type="region of interest" description="Disordered" evidence="8">
    <location>
        <begin position="734"/>
        <end position="753"/>
    </location>
</feature>
<feature type="compositionally biased region" description="Polar residues" evidence="8">
    <location>
        <begin position="768"/>
        <end position="780"/>
    </location>
</feature>
<dbReference type="SMART" id="SM00906">
    <property type="entry name" value="Fungal_trans"/>
    <property type="match status" value="1"/>
</dbReference>
<dbReference type="GO" id="GO:0043565">
    <property type="term" value="F:sequence-specific DNA binding"/>
    <property type="evidence" value="ECO:0007669"/>
    <property type="project" value="TreeGrafter"/>
</dbReference>
<comment type="caution">
    <text evidence="11">The sequence shown here is derived from an EMBL/GenBank/DDBJ whole genome shotgun (WGS) entry which is preliminary data.</text>
</comment>
<dbReference type="EMBL" id="BRPB01000081">
    <property type="protein sequence ID" value="GLA53516.1"/>
    <property type="molecule type" value="Genomic_DNA"/>
</dbReference>
<feature type="transmembrane region" description="Helical" evidence="9">
    <location>
        <begin position="406"/>
        <end position="429"/>
    </location>
</feature>
<dbReference type="PANTHER" id="PTHR47782:SF1">
    <property type="entry name" value="PYRIMIDINE PATHWAY REGULATORY PROTEIN 1"/>
    <property type="match status" value="1"/>
</dbReference>